<protein>
    <recommendedName>
        <fullName evidence="3">Fis family transcriptional regulator</fullName>
    </recommendedName>
</protein>
<evidence type="ECO:0000313" key="2">
    <source>
        <dbReference type="Proteomes" id="UP000061665"/>
    </source>
</evidence>
<comment type="caution">
    <text evidence="1">The sequence shown here is derived from an EMBL/GenBank/DDBJ whole genome shotgun (WGS) entry which is preliminary data.</text>
</comment>
<dbReference type="RefSeq" id="WP_059724240.1">
    <property type="nucleotide sequence ID" value="NZ_LOYI01000048.1"/>
</dbReference>
<dbReference type="AlphaFoldDB" id="A0AB73FQI8"/>
<dbReference type="Proteomes" id="UP000061665">
    <property type="component" value="Unassembled WGS sequence"/>
</dbReference>
<accession>A0AB73FQI8</accession>
<evidence type="ECO:0000313" key="1">
    <source>
        <dbReference type="EMBL" id="KVM19880.1"/>
    </source>
</evidence>
<gene>
    <name evidence="1" type="ORF">WJ53_22440</name>
</gene>
<proteinExistence type="predicted"/>
<reference evidence="1 2" key="1">
    <citation type="submission" date="2015-11" db="EMBL/GenBank/DDBJ databases">
        <title>Expanding the genomic diversity of Burkholderia species for the development of highly accurate diagnostics.</title>
        <authorList>
            <person name="Sahl J."/>
            <person name="Keim P."/>
            <person name="Wagner D."/>
        </authorList>
    </citation>
    <scope>NUCLEOTIDE SEQUENCE [LARGE SCALE GENOMIC DNA]</scope>
    <source>
        <strain evidence="1 2">MSMB2058</strain>
    </source>
</reference>
<dbReference type="EMBL" id="LOZE01000138">
    <property type="protein sequence ID" value="KVM19880.1"/>
    <property type="molecule type" value="Genomic_DNA"/>
</dbReference>
<name>A0AB73FQI8_9BURK</name>
<organism evidence="1 2">
    <name type="scientific">Burkholderia ubonensis</name>
    <dbReference type="NCBI Taxonomy" id="101571"/>
    <lineage>
        <taxon>Bacteria</taxon>
        <taxon>Pseudomonadati</taxon>
        <taxon>Pseudomonadota</taxon>
        <taxon>Betaproteobacteria</taxon>
        <taxon>Burkholderiales</taxon>
        <taxon>Burkholderiaceae</taxon>
        <taxon>Burkholderia</taxon>
        <taxon>Burkholderia cepacia complex</taxon>
    </lineage>
</organism>
<evidence type="ECO:0008006" key="3">
    <source>
        <dbReference type="Google" id="ProtNLM"/>
    </source>
</evidence>
<sequence>MASRARSRKPLTKAQLLPLPAEQVRKLSLKHHLALAALRSSRGDVDAIVTLLNVLHLAYFLRAGDDAEVDCYRRAEAALNACVARVEHGAPWSLMGDERTSLEQLVTMHDAQLAAVPAHRYLEAADRVHRVTAPGRRSPIPTAA</sequence>